<dbReference type="HAMAP" id="MF_02128">
    <property type="entry name" value="TMP_kinase"/>
    <property type="match status" value="1"/>
</dbReference>
<dbReference type="EC" id="2.7.4.16" evidence="2"/>
<dbReference type="InterPro" id="IPR010918">
    <property type="entry name" value="PurM-like_C_dom"/>
</dbReference>
<feature type="binding site" evidence="2">
    <location>
        <position position="151"/>
    </location>
    <ligand>
        <name>ATP</name>
        <dbReference type="ChEBI" id="CHEBI:30616"/>
    </ligand>
</feature>
<evidence type="ECO:0000256" key="1">
    <source>
        <dbReference type="ARBA" id="ARBA00022977"/>
    </source>
</evidence>
<dbReference type="GO" id="GO:0009030">
    <property type="term" value="F:thiamine-phosphate kinase activity"/>
    <property type="evidence" value="ECO:0007669"/>
    <property type="project" value="UniProtKB-UniRule"/>
</dbReference>
<keyword evidence="2 5" id="KW-0418">Kinase</keyword>
<feature type="binding site" evidence="2">
    <location>
        <position position="213"/>
    </location>
    <ligand>
        <name>ATP</name>
        <dbReference type="ChEBI" id="CHEBI:30616"/>
    </ligand>
</feature>
<feature type="binding site" evidence="2">
    <location>
        <position position="77"/>
    </location>
    <ligand>
        <name>Mg(2+)</name>
        <dbReference type="ChEBI" id="CHEBI:18420"/>
        <label>3</label>
    </ligand>
</feature>
<dbReference type="PANTHER" id="PTHR30270:SF0">
    <property type="entry name" value="THIAMINE-MONOPHOSPHATE KINASE"/>
    <property type="match status" value="1"/>
</dbReference>
<proteinExistence type="inferred from homology"/>
<feature type="binding site" evidence="2">
    <location>
        <position position="49"/>
    </location>
    <ligand>
        <name>Mg(2+)</name>
        <dbReference type="ChEBI" id="CHEBI:18420"/>
        <label>1</label>
    </ligand>
</feature>
<dbReference type="GO" id="GO:0005524">
    <property type="term" value="F:ATP binding"/>
    <property type="evidence" value="ECO:0007669"/>
    <property type="project" value="UniProtKB-UniRule"/>
</dbReference>
<feature type="binding site" evidence="2">
    <location>
        <position position="211"/>
    </location>
    <ligand>
        <name>Mg(2+)</name>
        <dbReference type="ChEBI" id="CHEBI:18420"/>
        <label>3</label>
    </ligand>
</feature>
<sequence length="321" mass="34230">MRGGRLGEFELIARYFAPLAKDFQGARGLKSDNAFLPSDARHDLVVKTDTIVAGVHFLANERPEWVAAKALRVCLSDLAAGGSSPFVYQLSLSLQKGWREKWVAGFAQGLAADQRRYGIAICGGDTVVSPGPTTITITAFGRVPKGRGLARDGARPGDELWVSGTIGDGALGLLAARGRLKSLQLERRYRLPQPRTDLGPRLVGIANATADVSDGLLADAGHIADASGLAVTIERERVPLSAAARRVVRGEPSLWANVLGGGDDYELVMAIPPRRRNALLAAARAADVPVTKIGTFERGRGVRLTVEGRVVRAPRAGYVHF</sequence>
<dbReference type="OrthoDB" id="9802811at2"/>
<keyword evidence="1 2" id="KW-0784">Thiamine biosynthesis</keyword>
<evidence type="ECO:0000313" key="5">
    <source>
        <dbReference type="EMBL" id="SJZ52517.1"/>
    </source>
</evidence>
<comment type="function">
    <text evidence="2">Catalyzes the ATP-dependent phosphorylation of thiamine-monophosphate (TMP) to form thiamine-pyrophosphate (TPP), the active form of vitamin B1.</text>
</comment>
<protein>
    <recommendedName>
        <fullName evidence="2">Thiamine-monophosphate kinase</fullName>
        <shortName evidence="2">TMP kinase</shortName>
        <shortName evidence="2">Thiamine-phosphate kinase</shortName>
        <ecNumber evidence="2">2.7.4.16</ecNumber>
    </recommendedName>
</protein>
<dbReference type="STRING" id="225324.SAMN02745126_01485"/>
<feature type="binding site" evidence="2">
    <location>
        <position position="77"/>
    </location>
    <ligand>
        <name>Mg(2+)</name>
        <dbReference type="ChEBI" id="CHEBI:18420"/>
        <label>4</label>
    </ligand>
</feature>
<dbReference type="UniPathway" id="UPA00060">
    <property type="reaction ID" value="UER00142"/>
</dbReference>
<feature type="binding site" evidence="2">
    <location>
        <begin position="124"/>
        <end position="125"/>
    </location>
    <ligand>
        <name>ATP</name>
        <dbReference type="ChEBI" id="CHEBI:30616"/>
    </ligand>
</feature>
<keyword evidence="2" id="KW-0067">ATP-binding</keyword>
<comment type="similarity">
    <text evidence="2">Belongs to the thiamine-monophosphate kinase family.</text>
</comment>
<evidence type="ECO:0000259" key="3">
    <source>
        <dbReference type="Pfam" id="PF00586"/>
    </source>
</evidence>
<dbReference type="Pfam" id="PF00586">
    <property type="entry name" value="AIRS"/>
    <property type="match status" value="1"/>
</dbReference>
<name>A0A1T4LD84_9HYPH</name>
<feature type="binding site" evidence="2">
    <location>
        <position position="32"/>
    </location>
    <ligand>
        <name>Mg(2+)</name>
        <dbReference type="ChEBI" id="CHEBI:18420"/>
        <label>4</label>
    </ligand>
</feature>
<dbReference type="PIRSF" id="PIRSF005303">
    <property type="entry name" value="Thiam_monoph_kin"/>
    <property type="match status" value="1"/>
</dbReference>
<feature type="binding site" evidence="2">
    <location>
        <position position="32"/>
    </location>
    <ligand>
        <name>Mg(2+)</name>
        <dbReference type="ChEBI" id="CHEBI:18420"/>
        <label>3</label>
    </ligand>
</feature>
<feature type="domain" description="PurM-like C-terminal" evidence="4">
    <location>
        <begin position="155"/>
        <end position="306"/>
    </location>
</feature>
<dbReference type="Gene3D" id="3.30.1330.10">
    <property type="entry name" value="PurM-like, N-terminal domain"/>
    <property type="match status" value="1"/>
</dbReference>
<dbReference type="NCBIfam" id="TIGR01379">
    <property type="entry name" value="thiL"/>
    <property type="match status" value="1"/>
</dbReference>
<dbReference type="RefSeq" id="WP_085933111.1">
    <property type="nucleotide sequence ID" value="NZ_FUWJ01000001.1"/>
</dbReference>
<evidence type="ECO:0000259" key="4">
    <source>
        <dbReference type="Pfam" id="PF02769"/>
    </source>
</evidence>
<keyword evidence="2" id="KW-0547">Nucleotide-binding</keyword>
<keyword evidence="6" id="KW-1185">Reference proteome</keyword>
<feature type="binding site" evidence="2">
    <location>
        <position position="48"/>
    </location>
    <ligand>
        <name>Mg(2+)</name>
        <dbReference type="ChEBI" id="CHEBI:18420"/>
        <label>1</label>
    </ligand>
</feature>
<feature type="binding site" evidence="2">
    <location>
        <position position="77"/>
    </location>
    <ligand>
        <name>Mg(2+)</name>
        <dbReference type="ChEBI" id="CHEBI:18420"/>
        <label>2</label>
    </ligand>
</feature>
<keyword evidence="2" id="KW-0808">Transferase</keyword>
<dbReference type="Gene3D" id="3.90.650.10">
    <property type="entry name" value="PurM-like C-terminal domain"/>
    <property type="match status" value="1"/>
</dbReference>
<dbReference type="InterPro" id="IPR036921">
    <property type="entry name" value="PurM-like_N_sf"/>
</dbReference>
<feature type="binding site" evidence="2">
    <location>
        <position position="318"/>
    </location>
    <ligand>
        <name>substrate</name>
    </ligand>
</feature>
<dbReference type="InterPro" id="IPR036676">
    <property type="entry name" value="PurM-like_C_sf"/>
</dbReference>
<feature type="binding site" evidence="2">
    <location>
        <position position="263"/>
    </location>
    <ligand>
        <name>substrate</name>
    </ligand>
</feature>
<dbReference type="SUPFAM" id="SSF56042">
    <property type="entry name" value="PurM C-terminal domain-like"/>
    <property type="match status" value="1"/>
</dbReference>
<comment type="caution">
    <text evidence="2">Lacks conserved residue(s) required for the propagation of feature annotation.</text>
</comment>
<feature type="domain" description="PurM-like N-terminal" evidence="3">
    <location>
        <begin position="32"/>
        <end position="143"/>
    </location>
</feature>
<dbReference type="CDD" id="cd02194">
    <property type="entry name" value="ThiL"/>
    <property type="match status" value="1"/>
</dbReference>
<dbReference type="PANTHER" id="PTHR30270">
    <property type="entry name" value="THIAMINE-MONOPHOSPHATE KINASE"/>
    <property type="match status" value="1"/>
</dbReference>
<dbReference type="EMBL" id="FUWJ01000001">
    <property type="protein sequence ID" value="SJZ52517.1"/>
    <property type="molecule type" value="Genomic_DNA"/>
</dbReference>
<accession>A0A1T4LD84</accession>
<dbReference type="Proteomes" id="UP000190092">
    <property type="component" value="Unassembled WGS sequence"/>
</dbReference>
<dbReference type="SUPFAM" id="SSF55326">
    <property type="entry name" value="PurM N-terminal domain-like"/>
    <property type="match status" value="1"/>
</dbReference>
<dbReference type="InterPro" id="IPR006283">
    <property type="entry name" value="ThiL-like"/>
</dbReference>
<gene>
    <name evidence="2" type="primary">thiL</name>
    <name evidence="5" type="ORF">SAMN02745126_01485</name>
</gene>
<feature type="binding site" evidence="2">
    <location>
        <position position="56"/>
    </location>
    <ligand>
        <name>substrate</name>
    </ligand>
</feature>
<feature type="binding site" evidence="2">
    <location>
        <position position="214"/>
    </location>
    <ligand>
        <name>Mg(2+)</name>
        <dbReference type="ChEBI" id="CHEBI:18420"/>
        <label>5</label>
    </ligand>
</feature>
<feature type="binding site" evidence="2">
    <location>
        <position position="49"/>
    </location>
    <ligand>
        <name>Mg(2+)</name>
        <dbReference type="ChEBI" id="CHEBI:18420"/>
        <label>2</label>
    </ligand>
</feature>
<dbReference type="GO" id="GO:0000287">
    <property type="term" value="F:magnesium ion binding"/>
    <property type="evidence" value="ECO:0007669"/>
    <property type="project" value="UniProtKB-UniRule"/>
</dbReference>
<dbReference type="GO" id="GO:0009229">
    <property type="term" value="P:thiamine diphosphate biosynthetic process"/>
    <property type="evidence" value="ECO:0007669"/>
    <property type="project" value="UniProtKB-UniRule"/>
</dbReference>
<comment type="miscellaneous">
    <text evidence="2">Reaction mechanism of ThiL seems to utilize a direct, inline transfer of the gamma-phosphate of ATP to TMP rather than a phosphorylated enzyme intermediate.</text>
</comment>
<feature type="binding site" evidence="2">
    <location>
        <position position="125"/>
    </location>
    <ligand>
        <name>Mg(2+)</name>
        <dbReference type="ChEBI" id="CHEBI:18420"/>
        <label>1</label>
    </ligand>
</feature>
<dbReference type="InterPro" id="IPR016188">
    <property type="entry name" value="PurM-like_N"/>
</dbReference>
<reference evidence="6" key="1">
    <citation type="submission" date="2017-02" db="EMBL/GenBank/DDBJ databases">
        <authorList>
            <person name="Varghese N."/>
            <person name="Submissions S."/>
        </authorList>
    </citation>
    <scope>NUCLEOTIDE SEQUENCE [LARGE SCALE GENOMIC DNA]</scope>
    <source>
        <strain evidence="6">ATCC 27094</strain>
    </source>
</reference>
<keyword evidence="2" id="KW-0460">Magnesium</keyword>
<dbReference type="Pfam" id="PF02769">
    <property type="entry name" value="AIRS_C"/>
    <property type="match status" value="1"/>
</dbReference>
<dbReference type="GO" id="GO:0009228">
    <property type="term" value="P:thiamine biosynthetic process"/>
    <property type="evidence" value="ECO:0007669"/>
    <property type="project" value="UniProtKB-KW"/>
</dbReference>
<comment type="pathway">
    <text evidence="2">Cofactor biosynthesis; thiamine diphosphate biosynthesis; thiamine diphosphate from thiamine phosphate: step 1/1.</text>
</comment>
<comment type="catalytic activity">
    <reaction evidence="2">
        <text>thiamine phosphate + ATP = thiamine diphosphate + ADP</text>
        <dbReference type="Rhea" id="RHEA:15913"/>
        <dbReference type="ChEBI" id="CHEBI:30616"/>
        <dbReference type="ChEBI" id="CHEBI:37575"/>
        <dbReference type="ChEBI" id="CHEBI:58937"/>
        <dbReference type="ChEBI" id="CHEBI:456216"/>
        <dbReference type="EC" id="2.7.4.16"/>
    </reaction>
</comment>
<organism evidence="5 6">
    <name type="scientific">Enhydrobacter aerosaccus</name>
    <dbReference type="NCBI Taxonomy" id="225324"/>
    <lineage>
        <taxon>Bacteria</taxon>
        <taxon>Pseudomonadati</taxon>
        <taxon>Pseudomonadota</taxon>
        <taxon>Alphaproteobacteria</taxon>
        <taxon>Hyphomicrobiales</taxon>
        <taxon>Enhydrobacter</taxon>
    </lineage>
</organism>
<evidence type="ECO:0000313" key="6">
    <source>
        <dbReference type="Proteomes" id="UP000190092"/>
    </source>
</evidence>
<evidence type="ECO:0000256" key="2">
    <source>
        <dbReference type="HAMAP-Rule" id="MF_02128"/>
    </source>
</evidence>
<keyword evidence="2" id="KW-0479">Metal-binding</keyword>
<dbReference type="AlphaFoldDB" id="A0A1T4LD84"/>